<dbReference type="GeneID" id="97282993"/>
<dbReference type="EMBL" id="CP108164">
    <property type="protein sequence ID" value="WTQ82660.1"/>
    <property type="molecule type" value="Genomic_DNA"/>
</dbReference>
<feature type="region of interest" description="Disordered" evidence="1">
    <location>
        <begin position="1"/>
        <end position="58"/>
    </location>
</feature>
<keyword evidence="3" id="KW-1185">Reference proteome</keyword>
<sequence>MNTPSRPRLKSIAPTPDQPPAADQAPPRTTVGEPKGAARKGVPSALRPDPHPGDDRYPIAWLAISSPRYGHMPTATSRCECGWDQRAIGHAQVRALIEAHAAHRTTCPLRNPREGRAAA</sequence>
<name>A0ABZ1KQ03_STRAH</name>
<reference evidence="2 3" key="1">
    <citation type="submission" date="2022-10" db="EMBL/GenBank/DDBJ databases">
        <title>The complete genomes of actinobacterial strains from the NBC collection.</title>
        <authorList>
            <person name="Joergensen T.S."/>
            <person name="Alvarez Arevalo M."/>
            <person name="Sterndorff E.B."/>
            <person name="Faurdal D."/>
            <person name="Vuksanovic O."/>
            <person name="Mourched A.-S."/>
            <person name="Charusanti P."/>
            <person name="Shaw S."/>
            <person name="Blin K."/>
            <person name="Weber T."/>
        </authorList>
    </citation>
    <scope>NUCLEOTIDE SEQUENCE [LARGE SCALE GENOMIC DNA]</scope>
    <source>
        <strain evidence="2 3">NBC_00156</strain>
    </source>
</reference>
<dbReference type="Proteomes" id="UP001622557">
    <property type="component" value="Chromosome"/>
</dbReference>
<protein>
    <submittedName>
        <fullName evidence="2">Uncharacterized protein</fullName>
    </submittedName>
</protein>
<organism evidence="2 3">
    <name type="scientific">Streptomyces achromogenes</name>
    <dbReference type="NCBI Taxonomy" id="67255"/>
    <lineage>
        <taxon>Bacteria</taxon>
        <taxon>Bacillati</taxon>
        <taxon>Actinomycetota</taxon>
        <taxon>Actinomycetes</taxon>
        <taxon>Kitasatosporales</taxon>
        <taxon>Streptomycetaceae</taxon>
        <taxon>Streptomyces</taxon>
    </lineage>
</organism>
<gene>
    <name evidence="2" type="ORF">OG350_21190</name>
</gene>
<accession>A0ABZ1KQ03</accession>
<proteinExistence type="predicted"/>
<evidence type="ECO:0000256" key="1">
    <source>
        <dbReference type="SAM" id="MobiDB-lite"/>
    </source>
</evidence>
<evidence type="ECO:0000313" key="2">
    <source>
        <dbReference type="EMBL" id="WTQ82660.1"/>
    </source>
</evidence>
<evidence type="ECO:0000313" key="3">
    <source>
        <dbReference type="Proteomes" id="UP001622557"/>
    </source>
</evidence>
<feature type="compositionally biased region" description="Basic and acidic residues" evidence="1">
    <location>
        <begin position="48"/>
        <end position="57"/>
    </location>
</feature>
<dbReference type="RefSeq" id="WP_289969511.1">
    <property type="nucleotide sequence ID" value="NZ_CP108164.1"/>
</dbReference>